<evidence type="ECO:0000256" key="2">
    <source>
        <dbReference type="ARBA" id="ARBA00022832"/>
    </source>
</evidence>
<reference evidence="8" key="1">
    <citation type="journal article" date="2012" name="Insect Biochem. Mol. Biol.">
        <title>Transcriptome and full-length cDNA resources for the mountain pine beetle, Dendroctonus ponderosae Hopkins, a major insect pest of pine forests.</title>
        <authorList>
            <person name="Keeling C.I."/>
            <person name="Henderson H."/>
            <person name="Li M."/>
            <person name="Yuen M."/>
            <person name="Clark E.L."/>
            <person name="Fraser J.D."/>
            <person name="Huber D.P."/>
            <person name="Liao N.Y."/>
            <person name="Roderick Docking T."/>
            <person name="Birol I."/>
            <person name="Chan S.K."/>
            <person name="Taylor G.A."/>
            <person name="Palmquist D."/>
            <person name="Jones S.J."/>
            <person name="Bohlmann J."/>
        </authorList>
    </citation>
    <scope>NUCLEOTIDE SEQUENCE</scope>
    <source>
        <tissue evidence="8">Midgut and adhering fatbody of emerged adults of both sexes after feeding on lodgepole pine for up to 64 h</tissue>
    </source>
</reference>
<dbReference type="KEGG" id="dpa:109536788"/>
<evidence type="ECO:0000256" key="5">
    <source>
        <dbReference type="ARBA" id="ARBA00023128"/>
    </source>
</evidence>
<evidence type="ECO:0000313" key="9">
    <source>
        <dbReference type="EnsemblMetazoa" id="XP_019758710.1"/>
    </source>
</evidence>
<dbReference type="InterPro" id="IPR029045">
    <property type="entry name" value="ClpP/crotonase-like_dom_sf"/>
</dbReference>
<reference evidence="9" key="3">
    <citation type="submission" date="2024-08" db="UniProtKB">
        <authorList>
            <consortium name="EnsemblMetazoa"/>
        </authorList>
    </citation>
    <scope>IDENTIFICATION</scope>
</reference>
<keyword evidence="3" id="KW-0809">Transit peptide</keyword>
<evidence type="ECO:0000256" key="3">
    <source>
        <dbReference type="ARBA" id="ARBA00022946"/>
    </source>
</evidence>
<evidence type="ECO:0000256" key="6">
    <source>
        <dbReference type="ARBA" id="ARBA00037410"/>
    </source>
</evidence>
<dbReference type="Proteomes" id="UP000019118">
    <property type="component" value="Unassembled WGS sequence"/>
</dbReference>
<name>J3JXM9_DENPD</name>
<organism evidence="8">
    <name type="scientific">Dendroctonus ponderosae</name>
    <name type="common">Mountain pine beetle</name>
    <dbReference type="NCBI Taxonomy" id="77166"/>
    <lineage>
        <taxon>Eukaryota</taxon>
        <taxon>Metazoa</taxon>
        <taxon>Ecdysozoa</taxon>
        <taxon>Arthropoda</taxon>
        <taxon>Hexapoda</taxon>
        <taxon>Insecta</taxon>
        <taxon>Pterygota</taxon>
        <taxon>Neoptera</taxon>
        <taxon>Endopterygota</taxon>
        <taxon>Coleoptera</taxon>
        <taxon>Polyphaga</taxon>
        <taxon>Cucujiformia</taxon>
        <taxon>Curculionidae</taxon>
        <taxon>Scolytinae</taxon>
        <taxon>Dendroctonus</taxon>
    </lineage>
</organism>
<comment type="subcellular location">
    <subcellularLocation>
        <location evidence="1">Mitochondrion</location>
    </subcellularLocation>
</comment>
<dbReference type="Pfam" id="PF00378">
    <property type="entry name" value="ECH_1"/>
    <property type="match status" value="1"/>
</dbReference>
<dbReference type="GO" id="GO:0005739">
    <property type="term" value="C:mitochondrion"/>
    <property type="evidence" value="ECO:0007669"/>
    <property type="project" value="UniProtKB-SubCell"/>
</dbReference>
<sequence>MFRKLIFFKIFRNDCSLVRCLSKQSSPQVKTDFTNGIKEIVMCSAKTRNALSIAMMETLSDHILCDQQNNDLRAIVISAEGSVFSSGHNLKELANNREKQEVCFKIATQLMNCIIDSPVPVIAKVDGVAAAAGCQLVAQCDIAICSEKSQFSTPGANFGIFCSTPGVALSRCVNKMPALYMLLTGLPVSAQEAFQIGLITKVRSSDQLNEEIENICRAIKTKSRDVIELGKRFYYKQIQYDVKKAYELGGDKMVENLQLPDCKEGIQSFIEKRKPQWGTGKD</sequence>
<keyword evidence="2" id="KW-0276">Fatty acid metabolism</keyword>
<evidence type="ECO:0000256" key="4">
    <source>
        <dbReference type="ARBA" id="ARBA00023098"/>
    </source>
</evidence>
<dbReference type="EnsemblMetazoa" id="XM_019903151.1">
    <property type="protein sequence ID" value="XP_019758710.1"/>
    <property type="gene ID" value="LOC109536788"/>
</dbReference>
<dbReference type="PANTHER" id="PTHR43602">
    <property type="match status" value="1"/>
</dbReference>
<dbReference type="Gene3D" id="3.90.226.10">
    <property type="entry name" value="2-enoyl-CoA Hydratase, Chain A, domain 1"/>
    <property type="match status" value="1"/>
</dbReference>
<keyword evidence="10" id="KW-1185">Reference proteome</keyword>
<dbReference type="GO" id="GO:0006631">
    <property type="term" value="P:fatty acid metabolic process"/>
    <property type="evidence" value="ECO:0007669"/>
    <property type="project" value="UniProtKB-KW"/>
</dbReference>
<dbReference type="Gene3D" id="1.10.12.10">
    <property type="entry name" value="Lyase 2-enoyl-coa Hydratase, Chain A, domain 2"/>
    <property type="match status" value="1"/>
</dbReference>
<dbReference type="GeneID" id="109536788"/>
<dbReference type="InterPro" id="IPR014748">
    <property type="entry name" value="Enoyl-CoA_hydra_C"/>
</dbReference>
<dbReference type="PANTHER" id="PTHR43602:SF1">
    <property type="entry name" value="ENOYL-COA HYDRATASE DOMAIN-CONTAINING PROTEIN 3, MITOCHONDRIAL"/>
    <property type="match status" value="1"/>
</dbReference>
<dbReference type="RefSeq" id="XP_019758710.1">
    <property type="nucleotide sequence ID" value="XM_019903151.2"/>
</dbReference>
<dbReference type="AlphaFoldDB" id="J3JXM9"/>
<accession>J3JXM9</accession>
<keyword evidence="5" id="KW-0496">Mitochondrion</keyword>
<dbReference type="OrthoDB" id="2139957at2759"/>
<protein>
    <recommendedName>
        <fullName evidence="7">Enoyl-CoA hydratase domain-containing protein 3, mitochondrial</fullName>
    </recommendedName>
</protein>
<dbReference type="InterPro" id="IPR001753">
    <property type="entry name" value="Enoyl-CoA_hydra/iso"/>
</dbReference>
<dbReference type="EMBL" id="BT127999">
    <property type="protein sequence ID" value="AEE62961.1"/>
    <property type="molecule type" value="mRNA"/>
</dbReference>
<dbReference type="HOGENOM" id="CLU_009834_7_3_1"/>
<dbReference type="SUPFAM" id="SSF52096">
    <property type="entry name" value="ClpP/crotonase"/>
    <property type="match status" value="1"/>
</dbReference>
<dbReference type="CDD" id="cd06558">
    <property type="entry name" value="crotonase-like"/>
    <property type="match status" value="1"/>
</dbReference>
<reference evidence="10" key="2">
    <citation type="journal article" date="2013" name="Genome Biol.">
        <title>Draft genome of the mountain pine beetle, Dendroctonus ponderosae Hopkins, a major forest pest.</title>
        <authorList>
            <person name="Keeling C.I."/>
            <person name="Yuen M.M."/>
            <person name="Liao N.Y."/>
            <person name="Docking T.R."/>
            <person name="Chan S.K."/>
            <person name="Taylor G.A."/>
            <person name="Palmquist D.L."/>
            <person name="Jackman S.D."/>
            <person name="Nguyen A."/>
            <person name="Li M."/>
            <person name="Henderson H."/>
            <person name="Janes J.K."/>
            <person name="Zhao Y."/>
            <person name="Pandoh P."/>
            <person name="Moore R."/>
            <person name="Sperling F.A."/>
            <person name="Huber D.P."/>
            <person name="Birol I."/>
            <person name="Jones S.J."/>
            <person name="Bohlmann J."/>
        </authorList>
    </citation>
    <scope>NUCLEOTIDE SEQUENCE</scope>
</reference>
<evidence type="ECO:0000256" key="7">
    <source>
        <dbReference type="ARBA" id="ARBA00040545"/>
    </source>
</evidence>
<dbReference type="InterPro" id="IPR052377">
    <property type="entry name" value="Mitochondrial_ECH-domain"/>
</dbReference>
<evidence type="ECO:0000256" key="1">
    <source>
        <dbReference type="ARBA" id="ARBA00004173"/>
    </source>
</evidence>
<evidence type="ECO:0000313" key="10">
    <source>
        <dbReference type="Proteomes" id="UP000019118"/>
    </source>
</evidence>
<keyword evidence="4" id="KW-0443">Lipid metabolism</keyword>
<evidence type="ECO:0000313" key="8">
    <source>
        <dbReference type="EMBL" id="AEE62961.1"/>
    </source>
</evidence>
<comment type="function">
    <text evidence="6">May play a role in fatty acid biosynthesis and insulin sensitivity.</text>
</comment>
<proteinExistence type="evidence at transcript level"/>
<dbReference type="GO" id="GO:0016836">
    <property type="term" value="F:hydro-lyase activity"/>
    <property type="evidence" value="ECO:0007669"/>
    <property type="project" value="TreeGrafter"/>
</dbReference>